<dbReference type="Gene3D" id="3.40.190.170">
    <property type="entry name" value="Bacterial extracellular solute-binding protein, family 7"/>
    <property type="match status" value="1"/>
</dbReference>
<accession>A0A966M1V9</accession>
<comment type="caution">
    <text evidence="5">The sequence shown here is derived from an EMBL/GenBank/DDBJ whole genome shotgun (WGS) entry which is preliminary data.</text>
</comment>
<dbReference type="NCBIfam" id="NF037995">
    <property type="entry name" value="TRAP_S1"/>
    <property type="match status" value="1"/>
</dbReference>
<dbReference type="Proteomes" id="UP000699985">
    <property type="component" value="Unassembled WGS sequence"/>
</dbReference>
<evidence type="ECO:0000313" key="5">
    <source>
        <dbReference type="EMBL" id="NCU50645.1"/>
    </source>
</evidence>
<dbReference type="GO" id="GO:0055085">
    <property type="term" value="P:transmembrane transport"/>
    <property type="evidence" value="ECO:0007669"/>
    <property type="project" value="InterPro"/>
</dbReference>
<evidence type="ECO:0000256" key="2">
    <source>
        <dbReference type="ARBA" id="ARBA00022448"/>
    </source>
</evidence>
<gene>
    <name evidence="5" type="ORF">EBX29_02590</name>
</gene>
<dbReference type="EMBL" id="RGMI01000103">
    <property type="protein sequence ID" value="NCU50645.1"/>
    <property type="molecule type" value="Genomic_DNA"/>
</dbReference>
<feature type="chain" id="PRO_5037616082" evidence="4">
    <location>
        <begin position="25"/>
        <end position="333"/>
    </location>
</feature>
<feature type="signal peptide" evidence="4">
    <location>
        <begin position="1"/>
        <end position="24"/>
    </location>
</feature>
<keyword evidence="3 4" id="KW-0732">Signal</keyword>
<evidence type="ECO:0000256" key="1">
    <source>
        <dbReference type="ARBA" id="ARBA00009023"/>
    </source>
</evidence>
<dbReference type="PANTHER" id="PTHR33376:SF7">
    <property type="entry name" value="C4-DICARBOXYLATE-BINDING PROTEIN DCTB"/>
    <property type="match status" value="1"/>
</dbReference>
<evidence type="ECO:0000256" key="3">
    <source>
        <dbReference type="ARBA" id="ARBA00022729"/>
    </source>
</evidence>
<sequence>MKIKAHFTALVSIFLLLSGANSYSADVILKASHQFPGGKGDARDEMVQILAKEVEKANVGVKIQVYPGQSLYKAMEQYKPLTEGQLDITSLPLDYASGFQPAYSATLMPGLVKNHSHAARLNVSPFMKDIKKIINDDGVIVLADAWLAGGFASKTKCITNPESAKGQVTRAAGKMFEAMLVGAGASISSMASSEVYQGLQAGVLTGVNTSSESFVSFKIYEQVKCITPPGKFALWFMYEPVLMSKKSFDKLNDKQKEALLAAGKKAEAYMTKAAAGLDTNMEKVFKEKGVQVVQMTEADYKAWLAIAKQTSYKQFAEKVKDGDKLIAKALAVK</sequence>
<dbReference type="InterPro" id="IPR018389">
    <property type="entry name" value="DctP_fam"/>
</dbReference>
<comment type="similarity">
    <text evidence="1">Belongs to the bacterial solute-binding protein 7 family.</text>
</comment>
<dbReference type="Pfam" id="PF03480">
    <property type="entry name" value="DctP"/>
    <property type="match status" value="1"/>
</dbReference>
<protein>
    <submittedName>
        <fullName evidence="5">ABC transporter substrate-binding protein</fullName>
    </submittedName>
</protein>
<evidence type="ECO:0000256" key="4">
    <source>
        <dbReference type="SAM" id="SignalP"/>
    </source>
</evidence>
<proteinExistence type="inferred from homology"/>
<dbReference type="PANTHER" id="PTHR33376">
    <property type="match status" value="1"/>
</dbReference>
<keyword evidence="2" id="KW-0813">Transport</keyword>
<dbReference type="AlphaFoldDB" id="A0A966M1V9"/>
<reference evidence="5" key="1">
    <citation type="submission" date="2018-10" db="EMBL/GenBank/DDBJ databases">
        <title>Iterative Subtractive Binning of Freshwater Chronoseries Metagenomes Recovers Nearly Complete Genomes from over Four Hundred Novel Species.</title>
        <authorList>
            <person name="Rodriguez-R L.M."/>
            <person name="Tsementzi D."/>
            <person name="Luo C."/>
            <person name="Konstantinidis K.T."/>
        </authorList>
    </citation>
    <scope>NUCLEOTIDE SEQUENCE</scope>
    <source>
        <strain evidence="5">WB8_1A_003</strain>
    </source>
</reference>
<organism evidence="5 6">
    <name type="scientific">Candidatus Fonsibacter lacus</name>
    <dbReference type="NCBI Taxonomy" id="2576439"/>
    <lineage>
        <taxon>Bacteria</taxon>
        <taxon>Pseudomonadati</taxon>
        <taxon>Pseudomonadota</taxon>
        <taxon>Alphaproteobacteria</taxon>
        <taxon>Candidatus Pelagibacterales</taxon>
        <taxon>Candidatus Pelagibacterales incertae sedis</taxon>
        <taxon>Candidatus Fonsibacter</taxon>
    </lineage>
</organism>
<dbReference type="InterPro" id="IPR038404">
    <property type="entry name" value="TRAP_DctP_sf"/>
</dbReference>
<name>A0A966M1V9_9PROT</name>
<evidence type="ECO:0000313" key="6">
    <source>
        <dbReference type="Proteomes" id="UP000699985"/>
    </source>
</evidence>
<dbReference type="GO" id="GO:0015740">
    <property type="term" value="P:C4-dicarboxylate transport"/>
    <property type="evidence" value="ECO:0007669"/>
    <property type="project" value="TreeGrafter"/>
</dbReference>